<dbReference type="PANTHER" id="PTHR42305:SF1">
    <property type="entry name" value="MEMBRANE PROTEIN RV1733C-RELATED"/>
    <property type="match status" value="1"/>
</dbReference>
<dbReference type="Proteomes" id="UP000642284">
    <property type="component" value="Unassembled WGS sequence"/>
</dbReference>
<feature type="transmembrane region" description="Helical" evidence="1">
    <location>
        <begin position="21"/>
        <end position="45"/>
    </location>
</feature>
<evidence type="ECO:0000313" key="2">
    <source>
        <dbReference type="EMBL" id="MBC9717396.1"/>
    </source>
</evidence>
<dbReference type="EMBL" id="JACTVJ010000019">
    <property type="protein sequence ID" value="MBC9717396.1"/>
    <property type="molecule type" value="Genomic_DNA"/>
</dbReference>
<keyword evidence="1" id="KW-0812">Transmembrane</keyword>
<keyword evidence="1" id="KW-1133">Transmembrane helix</keyword>
<protein>
    <recommendedName>
        <fullName evidence="4">Integral membrane protein</fullName>
    </recommendedName>
</protein>
<reference evidence="2 3" key="1">
    <citation type="submission" date="2020-08" db="EMBL/GenBank/DDBJ databases">
        <title>Genemic of Streptomyces polyaspartic.</title>
        <authorList>
            <person name="Liu W."/>
        </authorList>
    </citation>
    <scope>NUCLEOTIDE SEQUENCE [LARGE SCALE GENOMIC DNA]</scope>
    <source>
        <strain evidence="2 3">TRM66268-LWL</strain>
    </source>
</reference>
<keyword evidence="1" id="KW-0472">Membrane</keyword>
<organism evidence="2 3">
    <name type="scientific">Streptomyces polyasparticus</name>
    <dbReference type="NCBI Taxonomy" id="2767826"/>
    <lineage>
        <taxon>Bacteria</taxon>
        <taxon>Bacillati</taxon>
        <taxon>Actinomycetota</taxon>
        <taxon>Actinomycetes</taxon>
        <taxon>Kitasatosporales</taxon>
        <taxon>Streptomycetaceae</taxon>
        <taxon>Streptomyces</taxon>
    </lineage>
</organism>
<accession>A0ABR7SPI0</accession>
<keyword evidence="3" id="KW-1185">Reference proteome</keyword>
<feature type="transmembrane region" description="Helical" evidence="1">
    <location>
        <begin position="149"/>
        <end position="171"/>
    </location>
</feature>
<comment type="caution">
    <text evidence="2">The sequence shown here is derived from an EMBL/GenBank/DDBJ whole genome shotgun (WGS) entry which is preliminary data.</text>
</comment>
<dbReference type="RefSeq" id="WP_187817840.1">
    <property type="nucleotide sequence ID" value="NZ_JACTVJ010000019.1"/>
</dbReference>
<name>A0ABR7SPI0_9ACTN</name>
<evidence type="ECO:0000313" key="3">
    <source>
        <dbReference type="Proteomes" id="UP000642284"/>
    </source>
</evidence>
<evidence type="ECO:0008006" key="4">
    <source>
        <dbReference type="Google" id="ProtNLM"/>
    </source>
</evidence>
<proteinExistence type="predicted"/>
<dbReference type="InterPro" id="IPR039708">
    <property type="entry name" value="MT1774/Rv1733c-like"/>
</dbReference>
<dbReference type="PANTHER" id="PTHR42305">
    <property type="entry name" value="MEMBRANE PROTEIN RV1733C-RELATED"/>
    <property type="match status" value="1"/>
</dbReference>
<gene>
    <name evidence="2" type="ORF">H9Y04_33190</name>
</gene>
<sequence>MPSQVRGRRRRRNELRRRSDVVQTWSALVLGALLVCGVPAAAWAAGHSMYVSARDQAAAQAAERRPVRAELLRDAPESTPEVRGMDSHPEYPVTVRWTAADGSPASGTAEVEEGLRAGETTRIWVDAQERVAPAPMETSEVWSRTLTTAIFAAVALALLAGAAHLVVRLLLQRVRLAAWERAWARTGPEWSSHLR</sequence>
<evidence type="ECO:0000256" key="1">
    <source>
        <dbReference type="SAM" id="Phobius"/>
    </source>
</evidence>